<protein>
    <submittedName>
        <fullName evidence="1">Acyl-CoA thioesterase</fullName>
    </submittedName>
</protein>
<dbReference type="EMBL" id="CP032514">
    <property type="protein sequence ID" value="AYD88890.1"/>
    <property type="molecule type" value="Genomic_DNA"/>
</dbReference>
<name>A0ABM6Z1A1_9ACTO</name>
<dbReference type="Proteomes" id="UP000273001">
    <property type="component" value="Chromosome"/>
</dbReference>
<dbReference type="Pfam" id="PF13279">
    <property type="entry name" value="4HBT_2"/>
    <property type="match status" value="1"/>
</dbReference>
<gene>
    <name evidence="1" type="ORF">D5R93_00325</name>
</gene>
<dbReference type="InterPro" id="IPR050563">
    <property type="entry name" value="4-hydroxybenzoyl-CoA_TE"/>
</dbReference>
<organism evidence="1 2">
    <name type="scientific">Actinomyces lilanjuaniae</name>
    <dbReference type="NCBI Taxonomy" id="2321394"/>
    <lineage>
        <taxon>Bacteria</taxon>
        <taxon>Bacillati</taxon>
        <taxon>Actinomycetota</taxon>
        <taxon>Actinomycetes</taxon>
        <taxon>Actinomycetales</taxon>
        <taxon>Actinomycetaceae</taxon>
        <taxon>Actinomyces</taxon>
    </lineage>
</organism>
<dbReference type="Gene3D" id="3.10.129.10">
    <property type="entry name" value="Hotdog Thioesterase"/>
    <property type="match status" value="1"/>
</dbReference>
<evidence type="ECO:0000313" key="2">
    <source>
        <dbReference type="Proteomes" id="UP000273001"/>
    </source>
</evidence>
<dbReference type="RefSeq" id="WP_119835321.1">
    <property type="nucleotide sequence ID" value="NZ_CP032514.1"/>
</dbReference>
<dbReference type="CDD" id="cd00586">
    <property type="entry name" value="4HBT"/>
    <property type="match status" value="1"/>
</dbReference>
<dbReference type="PANTHER" id="PTHR31793">
    <property type="entry name" value="4-HYDROXYBENZOYL-COA THIOESTERASE FAMILY MEMBER"/>
    <property type="match status" value="1"/>
</dbReference>
<reference evidence="1 2" key="1">
    <citation type="submission" date="2018-09" db="EMBL/GenBank/DDBJ databases">
        <authorList>
            <person name="Li J."/>
        </authorList>
    </citation>
    <scope>NUCLEOTIDE SEQUENCE [LARGE SCALE GENOMIC DNA]</scope>
    <source>
        <strain evidence="1 2">2129</strain>
    </source>
</reference>
<keyword evidence="2" id="KW-1185">Reference proteome</keyword>
<dbReference type="InterPro" id="IPR029069">
    <property type="entry name" value="HotDog_dom_sf"/>
</dbReference>
<proteinExistence type="predicted"/>
<sequence length="143" mass="16075">MSNSIAEETRAAKTGDPDPVEVALRWSDVDQYGHINNCAIMRLLEEARLRWLHRSGYFKDIAAVVASHQVTYLRPLYYSEEPALVTVAPILVRRGSFDLRHVIRDAGESEVARATTRLVLIDLETQRPQSLPDGLSSFLGSRI</sequence>
<dbReference type="SUPFAM" id="SSF54637">
    <property type="entry name" value="Thioesterase/thiol ester dehydrase-isomerase"/>
    <property type="match status" value="1"/>
</dbReference>
<dbReference type="PANTHER" id="PTHR31793:SF24">
    <property type="entry name" value="LONG-CHAIN ACYL-COA THIOESTERASE FADM"/>
    <property type="match status" value="1"/>
</dbReference>
<accession>A0ABM6Z1A1</accession>
<evidence type="ECO:0000313" key="1">
    <source>
        <dbReference type="EMBL" id="AYD88890.1"/>
    </source>
</evidence>